<reference evidence="1" key="1">
    <citation type="submission" date="2022-11" db="EMBL/GenBank/DDBJ databases">
        <title>Genome Sequence of Cubamyces cubensis.</title>
        <authorList>
            <person name="Buettner E."/>
        </authorList>
    </citation>
    <scope>NUCLEOTIDE SEQUENCE</scope>
    <source>
        <strain evidence="1">MPL-01</strain>
    </source>
</reference>
<organism evidence="1 2">
    <name type="scientific">Trametes cubensis</name>
    <dbReference type="NCBI Taxonomy" id="1111947"/>
    <lineage>
        <taxon>Eukaryota</taxon>
        <taxon>Fungi</taxon>
        <taxon>Dikarya</taxon>
        <taxon>Basidiomycota</taxon>
        <taxon>Agaricomycotina</taxon>
        <taxon>Agaricomycetes</taxon>
        <taxon>Polyporales</taxon>
        <taxon>Polyporaceae</taxon>
        <taxon>Trametes</taxon>
    </lineage>
</organism>
<comment type="caution">
    <text evidence="1">The sequence shown here is derived from an EMBL/GenBank/DDBJ whole genome shotgun (WGS) entry which is preliminary data.</text>
</comment>
<keyword evidence="2" id="KW-1185">Reference proteome</keyword>
<protein>
    <submittedName>
        <fullName evidence="1">Uncharacterized protein</fullName>
    </submittedName>
</protein>
<name>A0AAD7TUH8_9APHY</name>
<dbReference type="EMBL" id="JAPEVG010000148">
    <property type="protein sequence ID" value="KAJ8480996.1"/>
    <property type="molecule type" value="Genomic_DNA"/>
</dbReference>
<evidence type="ECO:0000313" key="2">
    <source>
        <dbReference type="Proteomes" id="UP001215151"/>
    </source>
</evidence>
<evidence type="ECO:0000313" key="1">
    <source>
        <dbReference type="EMBL" id="KAJ8480996.1"/>
    </source>
</evidence>
<sequence>MNAFSRIIARPFFAQQRTLEVMTDEPAVPQAYSQPVSAERPTPQAENIDLLQKFSAARISAWEDDSKNKPNPAGNHIPPLGHPYPADGFVKPFPRLFALARTDSLRSLPSLCSDDGLTESTRSISPAISQSPPPTGCSTMAVLGSPGFMTGFGDEYDHPEGDPDFVRNELRKSRSLRRQARLRDGDFRLTDDERDFSVTNEPVAPPRPPHIRPVNRNAVRMRDSDNAGSNAAKHSRLNQRVKVPPALNTAAIKAYTLLSKLMRGTYDIEVRDVDGSTISDNDSGFEADDEGDFDLPGDTTESQTSLHIQDEVADSPVITKGAIVRRGTDCAQAPVKKTYAAVVASTSETSSAQVTAQSTQLAQESEDWTDKFALQGPSVTILNL</sequence>
<dbReference type="Proteomes" id="UP001215151">
    <property type="component" value="Unassembled WGS sequence"/>
</dbReference>
<accession>A0AAD7TUH8</accession>
<proteinExistence type="predicted"/>
<gene>
    <name evidence="1" type="ORF">ONZ51_g6286</name>
</gene>
<dbReference type="AlphaFoldDB" id="A0AAD7TUH8"/>